<dbReference type="Pfam" id="PF01029">
    <property type="entry name" value="NusB"/>
    <property type="match status" value="1"/>
</dbReference>
<keyword evidence="3 14" id="KW-0808">Transferase</keyword>
<keyword evidence="4" id="KW-0819">tRNA processing</keyword>
<evidence type="ECO:0000259" key="15">
    <source>
        <dbReference type="Pfam" id="PF01029"/>
    </source>
</evidence>
<keyword evidence="5" id="KW-0548">Nucleotidyltransferase</keyword>
<comment type="function">
    <text evidence="13">Involved in transcription antitermination. Required for transcription of ribosomal RNA (rRNA) genes. Binds specifically to the boxA antiterminator sequence of the ribosomal RNA (rrn) operons.</text>
</comment>
<dbReference type="GO" id="GO:0006353">
    <property type="term" value="P:DNA-templated transcription termination"/>
    <property type="evidence" value="ECO:0007669"/>
    <property type="project" value="UniProtKB-UniRule"/>
</dbReference>
<name>A0A523QJD6_UNCAE</name>
<evidence type="ECO:0000259" key="16">
    <source>
        <dbReference type="Pfam" id="PF01743"/>
    </source>
</evidence>
<keyword evidence="9" id="KW-0460">Magnesium</keyword>
<keyword evidence="11 13" id="KW-0805">Transcription regulation</keyword>
<evidence type="ECO:0000256" key="5">
    <source>
        <dbReference type="ARBA" id="ARBA00022695"/>
    </source>
</evidence>
<protein>
    <recommendedName>
        <fullName evidence="13">Transcription antitermination protein NusB</fullName>
    </recommendedName>
    <alternativeName>
        <fullName evidence="13">Antitermination factor NusB</fullName>
    </alternativeName>
</protein>
<dbReference type="InterPro" id="IPR043519">
    <property type="entry name" value="NT_sf"/>
</dbReference>
<dbReference type="InterPro" id="IPR006027">
    <property type="entry name" value="NusB_RsmB_TIM44"/>
</dbReference>
<dbReference type="Pfam" id="PF12627">
    <property type="entry name" value="PolyA_pol_RNAbd"/>
    <property type="match status" value="1"/>
</dbReference>
<feature type="domain" description="NusB/RsmB/TIM44" evidence="15">
    <location>
        <begin position="5"/>
        <end position="130"/>
    </location>
</feature>
<evidence type="ECO:0000256" key="9">
    <source>
        <dbReference type="ARBA" id="ARBA00022842"/>
    </source>
</evidence>
<evidence type="ECO:0000256" key="7">
    <source>
        <dbReference type="ARBA" id="ARBA00022741"/>
    </source>
</evidence>
<proteinExistence type="inferred from homology"/>
<dbReference type="NCBIfam" id="TIGR01951">
    <property type="entry name" value="nusB"/>
    <property type="match status" value="1"/>
</dbReference>
<dbReference type="InterPro" id="IPR032828">
    <property type="entry name" value="PolyA_RNA-bd"/>
</dbReference>
<organism evidence="18 19">
    <name type="scientific">Aerophobetes bacterium</name>
    <dbReference type="NCBI Taxonomy" id="2030807"/>
    <lineage>
        <taxon>Bacteria</taxon>
        <taxon>Candidatus Aerophobota</taxon>
    </lineage>
</organism>
<comment type="caution">
    <text evidence="18">The sequence shown here is derived from an EMBL/GenBank/DDBJ whole genome shotgun (WGS) entry which is preliminary data.</text>
</comment>
<dbReference type="Proteomes" id="UP000320781">
    <property type="component" value="Unassembled WGS sequence"/>
</dbReference>
<comment type="cofactor">
    <cofactor evidence="1">
        <name>Mg(2+)</name>
        <dbReference type="ChEBI" id="CHEBI:18420"/>
    </cofactor>
</comment>
<keyword evidence="8 13" id="KW-0889">Transcription antitermination</keyword>
<evidence type="ECO:0000256" key="2">
    <source>
        <dbReference type="ARBA" id="ARBA00005952"/>
    </source>
</evidence>
<dbReference type="EMBL" id="SOKU01000172">
    <property type="protein sequence ID" value="TES85774.1"/>
    <property type="molecule type" value="Genomic_DNA"/>
</dbReference>
<sequence length="574" mass="65793">MKNRRRAREIALQTLYEADIRGVPSQKVLESIFSRYRFKAEVKEFTEKSVLGTSQYLSSIDFLIKKYAENWSLDRIATVDRNILRFAIYELLLVEEVPPIVSINEGVEIAKRYGAADSGRFVNGILDKIRKEREPSGPLKWNHLKSRLQTDPCLNELIRSKTKEKLWLVGGCIRDLLLGKEPQDLDVMTEDPDFSTARKFARQKQKELIELSPEVRRLHLSEGEIIDFTLKKSCDLRGDLFRRDFTINALALDLDFIKEAPLCLVDPDTGLEDLISGRIKVLKESSFDDDPLRILRVFRLAVELKFEIEEDTFSLIRSKSSLIHKVAGERIKDELFLILRDAESHRYLENPSAALLLKHILGRDPYLDRLRSLEALLPDVEKIDKDLQGQLALHLKERSQEAGTRGELLKLAALTFSPEKAKTRLSSLGRELKLGTRKVKILQRMEKLYPRLEKLIAEWRDPYSVAEFLIMAKKETVEVCLLFLVLNSKGEACRSSTLELLKEYFDKVELILHPARLIRGEELMKKLAIAPGPDLSFLLEKIHQAQLVGDVKNSSQALEYARKLLPAPGPTKKT</sequence>
<keyword evidence="6" id="KW-0479">Metal-binding</keyword>
<dbReference type="GO" id="GO:0008033">
    <property type="term" value="P:tRNA processing"/>
    <property type="evidence" value="ECO:0007669"/>
    <property type="project" value="UniProtKB-KW"/>
</dbReference>
<dbReference type="Gene3D" id="1.10.3090.10">
    <property type="entry name" value="cca-adding enzyme, domain 2"/>
    <property type="match status" value="1"/>
</dbReference>
<evidence type="ECO:0000256" key="3">
    <source>
        <dbReference type="ARBA" id="ARBA00022679"/>
    </source>
</evidence>
<comment type="similarity">
    <text evidence="14">Belongs to the tRNA nucleotidyltransferase/poly(A) polymerase family.</text>
</comment>
<evidence type="ECO:0000259" key="17">
    <source>
        <dbReference type="Pfam" id="PF12627"/>
    </source>
</evidence>
<dbReference type="PANTHER" id="PTHR47545">
    <property type="entry name" value="MULTIFUNCTIONAL CCA PROTEIN"/>
    <property type="match status" value="1"/>
</dbReference>
<dbReference type="SUPFAM" id="SSF48013">
    <property type="entry name" value="NusB-like"/>
    <property type="match status" value="1"/>
</dbReference>
<evidence type="ECO:0000256" key="1">
    <source>
        <dbReference type="ARBA" id="ARBA00001946"/>
    </source>
</evidence>
<dbReference type="Pfam" id="PF01743">
    <property type="entry name" value="PolyA_pol"/>
    <property type="match status" value="1"/>
</dbReference>
<evidence type="ECO:0000313" key="19">
    <source>
        <dbReference type="Proteomes" id="UP000320781"/>
    </source>
</evidence>
<dbReference type="Gene3D" id="3.30.460.10">
    <property type="entry name" value="Beta Polymerase, domain 2"/>
    <property type="match status" value="1"/>
</dbReference>
<evidence type="ECO:0000256" key="6">
    <source>
        <dbReference type="ARBA" id="ARBA00022723"/>
    </source>
</evidence>
<dbReference type="Gene3D" id="1.10.940.10">
    <property type="entry name" value="NusB-like"/>
    <property type="match status" value="1"/>
</dbReference>
<dbReference type="SUPFAM" id="SSF81891">
    <property type="entry name" value="Poly A polymerase C-terminal region-like"/>
    <property type="match status" value="1"/>
</dbReference>
<dbReference type="GO" id="GO:0031564">
    <property type="term" value="P:transcription antitermination"/>
    <property type="evidence" value="ECO:0007669"/>
    <property type="project" value="UniProtKB-KW"/>
</dbReference>
<evidence type="ECO:0000256" key="13">
    <source>
        <dbReference type="HAMAP-Rule" id="MF_00073"/>
    </source>
</evidence>
<dbReference type="GO" id="GO:0046872">
    <property type="term" value="F:metal ion binding"/>
    <property type="evidence" value="ECO:0007669"/>
    <property type="project" value="UniProtKB-KW"/>
</dbReference>
<dbReference type="GO" id="GO:0000166">
    <property type="term" value="F:nucleotide binding"/>
    <property type="evidence" value="ECO:0007669"/>
    <property type="project" value="UniProtKB-KW"/>
</dbReference>
<evidence type="ECO:0000256" key="10">
    <source>
        <dbReference type="ARBA" id="ARBA00022884"/>
    </source>
</evidence>
<reference evidence="18 19" key="1">
    <citation type="submission" date="2019-03" db="EMBL/GenBank/DDBJ databases">
        <title>Metabolic potential of uncultured bacteria and archaea associated with petroleum seepage in deep-sea sediments.</title>
        <authorList>
            <person name="Dong X."/>
            <person name="Hubert C."/>
        </authorList>
    </citation>
    <scope>NUCLEOTIDE SEQUENCE [LARGE SCALE GENOMIC DNA]</scope>
    <source>
        <strain evidence="18">E44_bin92</strain>
    </source>
</reference>
<dbReference type="InterPro" id="IPR002646">
    <property type="entry name" value="PolA_pol_head_dom"/>
</dbReference>
<dbReference type="CDD" id="cd00619">
    <property type="entry name" value="Terminator_NusB"/>
    <property type="match status" value="1"/>
</dbReference>
<dbReference type="InterPro" id="IPR035926">
    <property type="entry name" value="NusB-like_sf"/>
</dbReference>
<dbReference type="InterPro" id="IPR050124">
    <property type="entry name" value="tRNA_CCA-adding_enzyme"/>
</dbReference>
<dbReference type="HAMAP" id="MF_00073">
    <property type="entry name" value="NusB"/>
    <property type="match status" value="1"/>
</dbReference>
<evidence type="ECO:0000256" key="8">
    <source>
        <dbReference type="ARBA" id="ARBA00022814"/>
    </source>
</evidence>
<evidence type="ECO:0000256" key="11">
    <source>
        <dbReference type="ARBA" id="ARBA00023015"/>
    </source>
</evidence>
<feature type="domain" description="Poly A polymerase head" evidence="16">
    <location>
        <begin position="166"/>
        <end position="279"/>
    </location>
</feature>
<evidence type="ECO:0000313" key="18">
    <source>
        <dbReference type="EMBL" id="TES85774.1"/>
    </source>
</evidence>
<dbReference type="GO" id="GO:0003723">
    <property type="term" value="F:RNA binding"/>
    <property type="evidence" value="ECO:0007669"/>
    <property type="project" value="UniProtKB-UniRule"/>
</dbReference>
<keyword evidence="12 13" id="KW-0804">Transcription</keyword>
<keyword evidence="10 13" id="KW-0694">RNA-binding</keyword>
<evidence type="ECO:0000256" key="14">
    <source>
        <dbReference type="RuleBase" id="RU003953"/>
    </source>
</evidence>
<accession>A0A523QJD6</accession>
<gene>
    <name evidence="13 18" type="primary">nusB</name>
    <name evidence="18" type="ORF">E3J95_03650</name>
</gene>
<dbReference type="InterPro" id="IPR011605">
    <property type="entry name" value="NusB_fam"/>
</dbReference>
<feature type="domain" description="tRNA nucleotidyltransferase/poly(A) polymerase RNA and SrmB- binding" evidence="17">
    <location>
        <begin position="306"/>
        <end position="366"/>
    </location>
</feature>
<comment type="similarity">
    <text evidence="2 13">Belongs to the NusB family.</text>
</comment>
<dbReference type="SUPFAM" id="SSF81301">
    <property type="entry name" value="Nucleotidyltransferase"/>
    <property type="match status" value="1"/>
</dbReference>
<dbReference type="GO" id="GO:0016779">
    <property type="term" value="F:nucleotidyltransferase activity"/>
    <property type="evidence" value="ECO:0007669"/>
    <property type="project" value="UniProtKB-KW"/>
</dbReference>
<evidence type="ECO:0000256" key="12">
    <source>
        <dbReference type="ARBA" id="ARBA00023163"/>
    </source>
</evidence>
<dbReference type="AlphaFoldDB" id="A0A523QJD6"/>
<keyword evidence="7" id="KW-0547">Nucleotide-binding</keyword>
<evidence type="ECO:0000256" key="4">
    <source>
        <dbReference type="ARBA" id="ARBA00022694"/>
    </source>
</evidence>